<dbReference type="InterPro" id="IPR028263">
    <property type="entry name" value="FliG_N"/>
</dbReference>
<accession>A0A916YWK2</accession>
<feature type="domain" description="Flagellar motor switch protein FliG middle" evidence="12">
    <location>
        <begin position="119"/>
        <end position="189"/>
    </location>
</feature>
<keyword evidence="7" id="KW-0283">Flagellar rotation</keyword>
<evidence type="ECO:0000256" key="9">
    <source>
        <dbReference type="ARBA" id="ARBA00023143"/>
    </source>
</evidence>
<reference evidence="14" key="2">
    <citation type="submission" date="2020-09" db="EMBL/GenBank/DDBJ databases">
        <authorList>
            <person name="Sun Q."/>
            <person name="Zhou Y."/>
        </authorList>
    </citation>
    <scope>NUCLEOTIDE SEQUENCE</scope>
    <source>
        <strain evidence="14">CGMCC 1.15360</strain>
    </source>
</reference>
<dbReference type="Pfam" id="PF01706">
    <property type="entry name" value="FliG_C"/>
    <property type="match status" value="1"/>
</dbReference>
<keyword evidence="14" id="KW-0282">Flagellum</keyword>
<evidence type="ECO:0000259" key="11">
    <source>
        <dbReference type="Pfam" id="PF01706"/>
    </source>
</evidence>
<comment type="caution">
    <text evidence="14">The sequence shown here is derived from an EMBL/GenBank/DDBJ whole genome shotgun (WGS) entry which is preliminary data.</text>
</comment>
<dbReference type="GO" id="GO:0071973">
    <property type="term" value="P:bacterial-type flagellum-dependent cell motility"/>
    <property type="evidence" value="ECO:0007669"/>
    <property type="project" value="InterPro"/>
</dbReference>
<evidence type="ECO:0000256" key="6">
    <source>
        <dbReference type="ARBA" id="ARBA00022500"/>
    </source>
</evidence>
<name>A0A916YWK2_9SPHN</name>
<dbReference type="PANTHER" id="PTHR30534">
    <property type="entry name" value="FLAGELLAR MOTOR SWITCH PROTEIN FLIG"/>
    <property type="match status" value="1"/>
</dbReference>
<evidence type="ECO:0000256" key="10">
    <source>
        <dbReference type="ARBA" id="ARBA00025598"/>
    </source>
</evidence>
<dbReference type="GO" id="GO:0005886">
    <property type="term" value="C:plasma membrane"/>
    <property type="evidence" value="ECO:0007669"/>
    <property type="project" value="UniProtKB-SubCell"/>
</dbReference>
<sequence length="336" mass="36293">MDDALTPTISPAAEAAMMVMLLDEEQAASLLSQLGPDELQRLGQSMCALGDVAPDAINRAIASFVSHAESAEFAAQDRSVQVRQLMTRAVGDIKADNLMQRIVPEAPPSPLELLRWLTPQSLSILVRGEHPQAIALLLLQIEAEPAAKVVKSLDPAVQGEVMRRVATMGTVQAGALKVLEQMLERRIRECHGHAPLAMGGAAEAAAIINGTGKAVEKVVMPAISKFDKKLARRIEEEMFRFEHLFALPAQQMGALLREVDSDILIDALKGIAETEREFFFAAMSSRAADGLKDEIEGRGRLKMEDVVTAQRAVIAVARRLAAEGTIIIGSGDDEYV</sequence>
<comment type="function">
    <text evidence="10">FliG is one of three proteins (FliG, FliN, FliM) that forms the rotor-mounted switch complex (C ring), located at the base of the basal body. This complex interacts with the CheY and CheZ chemotaxis proteins, in addition to contacting components of the motor that determine the direction of flagellar rotation.</text>
</comment>
<dbReference type="InterPro" id="IPR000090">
    <property type="entry name" value="Flg_Motor_Flig"/>
</dbReference>
<comment type="subcellular location">
    <subcellularLocation>
        <location evidence="1">Bacterial flagellum basal body</location>
    </subcellularLocation>
    <subcellularLocation>
        <location evidence="2">Cell membrane</location>
        <topology evidence="2">Peripheral membrane protein</topology>
        <orientation evidence="2">Cytoplasmic side</orientation>
    </subcellularLocation>
</comment>
<dbReference type="PANTHER" id="PTHR30534:SF0">
    <property type="entry name" value="FLAGELLAR MOTOR SWITCH PROTEIN FLIG"/>
    <property type="match status" value="1"/>
</dbReference>
<dbReference type="RefSeq" id="WP_066775105.1">
    <property type="nucleotide sequence ID" value="NZ_BMIP01000002.1"/>
</dbReference>
<dbReference type="SUPFAM" id="SSF48029">
    <property type="entry name" value="FliG"/>
    <property type="match status" value="2"/>
</dbReference>
<feature type="domain" description="Flagellar motor switch protein FliG N-terminal" evidence="13">
    <location>
        <begin position="10"/>
        <end position="108"/>
    </location>
</feature>
<keyword evidence="9" id="KW-0975">Bacterial flagellum</keyword>
<gene>
    <name evidence="14" type="primary">fliG</name>
    <name evidence="14" type="ORF">GCM10010990_12230</name>
</gene>
<evidence type="ECO:0000256" key="7">
    <source>
        <dbReference type="ARBA" id="ARBA00022779"/>
    </source>
</evidence>
<dbReference type="Pfam" id="PF14842">
    <property type="entry name" value="FliG_N"/>
    <property type="match status" value="1"/>
</dbReference>
<evidence type="ECO:0000256" key="5">
    <source>
        <dbReference type="ARBA" id="ARBA00022475"/>
    </source>
</evidence>
<dbReference type="InterPro" id="IPR032779">
    <property type="entry name" value="FliG_M"/>
</dbReference>
<dbReference type="GO" id="GO:0009425">
    <property type="term" value="C:bacterial-type flagellum basal body"/>
    <property type="evidence" value="ECO:0007669"/>
    <property type="project" value="UniProtKB-SubCell"/>
</dbReference>
<evidence type="ECO:0000256" key="1">
    <source>
        <dbReference type="ARBA" id="ARBA00004117"/>
    </source>
</evidence>
<proteinExistence type="inferred from homology"/>
<dbReference type="EMBL" id="BMIP01000002">
    <property type="protein sequence ID" value="GGD64321.1"/>
    <property type="molecule type" value="Genomic_DNA"/>
</dbReference>
<evidence type="ECO:0000313" key="15">
    <source>
        <dbReference type="Proteomes" id="UP000612349"/>
    </source>
</evidence>
<comment type="similarity">
    <text evidence="3">Belongs to the FliG family.</text>
</comment>
<evidence type="ECO:0000256" key="4">
    <source>
        <dbReference type="ARBA" id="ARBA00021870"/>
    </source>
</evidence>
<evidence type="ECO:0000256" key="3">
    <source>
        <dbReference type="ARBA" id="ARBA00010299"/>
    </source>
</evidence>
<dbReference type="OrthoDB" id="9780302at2"/>
<dbReference type="AlphaFoldDB" id="A0A916YWK2"/>
<feature type="domain" description="Flagellar motor switch protein FliG C-terminal" evidence="11">
    <location>
        <begin position="223"/>
        <end position="328"/>
    </location>
</feature>
<protein>
    <recommendedName>
        <fullName evidence="4">Flagellar motor switch protein FliG</fullName>
    </recommendedName>
</protein>
<dbReference type="Pfam" id="PF14841">
    <property type="entry name" value="FliG_M"/>
    <property type="match status" value="1"/>
</dbReference>
<dbReference type="Gene3D" id="1.10.220.30">
    <property type="match status" value="3"/>
</dbReference>
<keyword evidence="15" id="KW-1185">Reference proteome</keyword>
<evidence type="ECO:0000256" key="2">
    <source>
        <dbReference type="ARBA" id="ARBA00004413"/>
    </source>
</evidence>
<keyword evidence="14" id="KW-0966">Cell projection</keyword>
<dbReference type="InterPro" id="IPR011002">
    <property type="entry name" value="FliG_a-hlx"/>
</dbReference>
<dbReference type="Proteomes" id="UP000612349">
    <property type="component" value="Unassembled WGS sequence"/>
</dbReference>
<evidence type="ECO:0000259" key="13">
    <source>
        <dbReference type="Pfam" id="PF14842"/>
    </source>
</evidence>
<evidence type="ECO:0000313" key="14">
    <source>
        <dbReference type="EMBL" id="GGD64321.1"/>
    </source>
</evidence>
<reference evidence="14" key="1">
    <citation type="journal article" date="2014" name="Int. J. Syst. Evol. Microbiol.">
        <title>Complete genome sequence of Corynebacterium casei LMG S-19264T (=DSM 44701T), isolated from a smear-ripened cheese.</title>
        <authorList>
            <consortium name="US DOE Joint Genome Institute (JGI-PGF)"/>
            <person name="Walter F."/>
            <person name="Albersmeier A."/>
            <person name="Kalinowski J."/>
            <person name="Ruckert C."/>
        </authorList>
    </citation>
    <scope>NUCLEOTIDE SEQUENCE</scope>
    <source>
        <strain evidence="14">CGMCC 1.15360</strain>
    </source>
</reference>
<organism evidence="14 15">
    <name type="scientific">Croceicoccus mobilis</name>
    <dbReference type="NCBI Taxonomy" id="1703339"/>
    <lineage>
        <taxon>Bacteria</taxon>
        <taxon>Pseudomonadati</taxon>
        <taxon>Pseudomonadota</taxon>
        <taxon>Alphaproteobacteria</taxon>
        <taxon>Sphingomonadales</taxon>
        <taxon>Erythrobacteraceae</taxon>
        <taxon>Croceicoccus</taxon>
    </lineage>
</organism>
<dbReference type="GO" id="GO:0006935">
    <property type="term" value="P:chemotaxis"/>
    <property type="evidence" value="ECO:0007669"/>
    <property type="project" value="UniProtKB-KW"/>
</dbReference>
<dbReference type="PRINTS" id="PR00954">
    <property type="entry name" value="FLGMOTORFLIG"/>
</dbReference>
<keyword evidence="5" id="KW-1003">Cell membrane</keyword>
<evidence type="ECO:0000259" key="12">
    <source>
        <dbReference type="Pfam" id="PF14841"/>
    </source>
</evidence>
<dbReference type="InterPro" id="IPR023087">
    <property type="entry name" value="Flg_Motor_Flig_C"/>
</dbReference>
<evidence type="ECO:0000256" key="8">
    <source>
        <dbReference type="ARBA" id="ARBA00023136"/>
    </source>
</evidence>
<keyword evidence="6" id="KW-0145">Chemotaxis</keyword>
<keyword evidence="14" id="KW-0969">Cilium</keyword>
<dbReference type="GO" id="GO:0003774">
    <property type="term" value="F:cytoskeletal motor activity"/>
    <property type="evidence" value="ECO:0007669"/>
    <property type="project" value="InterPro"/>
</dbReference>
<keyword evidence="8" id="KW-0472">Membrane</keyword>